<keyword evidence="2" id="KW-1185">Reference proteome</keyword>
<protein>
    <submittedName>
        <fullName evidence="1">24077_t:CDS:1</fullName>
    </submittedName>
</protein>
<dbReference type="EMBL" id="CAJVQC010060163">
    <property type="protein sequence ID" value="CAG8800487.1"/>
    <property type="molecule type" value="Genomic_DNA"/>
</dbReference>
<comment type="caution">
    <text evidence="1">The sequence shown here is derived from an EMBL/GenBank/DDBJ whole genome shotgun (WGS) entry which is preliminary data.</text>
</comment>
<organism evidence="1 2">
    <name type="scientific">Racocetra persica</name>
    <dbReference type="NCBI Taxonomy" id="160502"/>
    <lineage>
        <taxon>Eukaryota</taxon>
        <taxon>Fungi</taxon>
        <taxon>Fungi incertae sedis</taxon>
        <taxon>Mucoromycota</taxon>
        <taxon>Glomeromycotina</taxon>
        <taxon>Glomeromycetes</taxon>
        <taxon>Diversisporales</taxon>
        <taxon>Gigasporaceae</taxon>
        <taxon>Racocetra</taxon>
    </lineage>
</organism>
<reference evidence="1" key="1">
    <citation type="submission" date="2021-06" db="EMBL/GenBank/DDBJ databases">
        <authorList>
            <person name="Kallberg Y."/>
            <person name="Tangrot J."/>
            <person name="Rosling A."/>
        </authorList>
    </citation>
    <scope>NUCLEOTIDE SEQUENCE</scope>
    <source>
        <strain evidence="1">MA461A</strain>
    </source>
</reference>
<accession>A0ACA9RMZ1</accession>
<proteinExistence type="predicted"/>
<feature type="non-terminal residue" evidence="1">
    <location>
        <position position="51"/>
    </location>
</feature>
<evidence type="ECO:0000313" key="2">
    <source>
        <dbReference type="Proteomes" id="UP000789920"/>
    </source>
</evidence>
<name>A0ACA9RMZ1_9GLOM</name>
<evidence type="ECO:0000313" key="1">
    <source>
        <dbReference type="EMBL" id="CAG8800487.1"/>
    </source>
</evidence>
<feature type="non-terminal residue" evidence="1">
    <location>
        <position position="1"/>
    </location>
</feature>
<sequence length="51" mass="5502">DSQRSTNLLPVTGPGANSTEVRINLPPVTGPSERINDPNKVSLANFHYDVL</sequence>
<dbReference type="Proteomes" id="UP000789920">
    <property type="component" value="Unassembled WGS sequence"/>
</dbReference>
<gene>
    <name evidence="1" type="ORF">RPERSI_LOCUS20933</name>
</gene>